<feature type="compositionally biased region" description="Polar residues" evidence="1">
    <location>
        <begin position="386"/>
        <end position="397"/>
    </location>
</feature>
<feature type="non-terminal residue" evidence="2">
    <location>
        <position position="1"/>
    </location>
</feature>
<evidence type="ECO:0000313" key="3">
    <source>
        <dbReference type="Proteomes" id="UP000018936"/>
    </source>
</evidence>
<feature type="compositionally biased region" description="Basic and acidic residues" evidence="1">
    <location>
        <begin position="123"/>
        <end position="132"/>
    </location>
</feature>
<dbReference type="EMBL" id="AZIM01001996">
    <property type="protein sequence ID" value="ETE65069.1"/>
    <property type="molecule type" value="Genomic_DNA"/>
</dbReference>
<keyword evidence="3" id="KW-1185">Reference proteome</keyword>
<dbReference type="OrthoDB" id="9899552at2759"/>
<evidence type="ECO:0000256" key="1">
    <source>
        <dbReference type="SAM" id="MobiDB-lite"/>
    </source>
</evidence>
<dbReference type="AlphaFoldDB" id="V8NS40"/>
<organism evidence="2 3">
    <name type="scientific">Ophiophagus hannah</name>
    <name type="common">King cobra</name>
    <name type="synonym">Naja hannah</name>
    <dbReference type="NCBI Taxonomy" id="8665"/>
    <lineage>
        <taxon>Eukaryota</taxon>
        <taxon>Metazoa</taxon>
        <taxon>Chordata</taxon>
        <taxon>Craniata</taxon>
        <taxon>Vertebrata</taxon>
        <taxon>Euteleostomi</taxon>
        <taxon>Lepidosauria</taxon>
        <taxon>Squamata</taxon>
        <taxon>Bifurcata</taxon>
        <taxon>Unidentata</taxon>
        <taxon>Episquamata</taxon>
        <taxon>Toxicofera</taxon>
        <taxon>Serpentes</taxon>
        <taxon>Colubroidea</taxon>
        <taxon>Elapidae</taxon>
        <taxon>Elapinae</taxon>
        <taxon>Ophiophagus</taxon>
    </lineage>
</organism>
<reference evidence="2 3" key="1">
    <citation type="journal article" date="2013" name="Proc. Natl. Acad. Sci. U.S.A.">
        <title>The king cobra genome reveals dynamic gene evolution and adaptation in the snake venom system.</title>
        <authorList>
            <person name="Vonk F.J."/>
            <person name="Casewell N.R."/>
            <person name="Henkel C.V."/>
            <person name="Heimberg A.M."/>
            <person name="Jansen H.J."/>
            <person name="McCleary R.J."/>
            <person name="Kerkkamp H.M."/>
            <person name="Vos R.A."/>
            <person name="Guerreiro I."/>
            <person name="Calvete J.J."/>
            <person name="Wuster W."/>
            <person name="Woods A.E."/>
            <person name="Logan J.M."/>
            <person name="Harrison R.A."/>
            <person name="Castoe T.A."/>
            <person name="de Koning A.P."/>
            <person name="Pollock D.D."/>
            <person name="Yandell M."/>
            <person name="Calderon D."/>
            <person name="Renjifo C."/>
            <person name="Currier R.B."/>
            <person name="Salgado D."/>
            <person name="Pla D."/>
            <person name="Sanz L."/>
            <person name="Hyder A.S."/>
            <person name="Ribeiro J.M."/>
            <person name="Arntzen J.W."/>
            <person name="van den Thillart G.E."/>
            <person name="Boetzer M."/>
            <person name="Pirovano W."/>
            <person name="Dirks R.P."/>
            <person name="Spaink H.P."/>
            <person name="Duboule D."/>
            <person name="McGlinn E."/>
            <person name="Kini R.M."/>
            <person name="Richardson M.K."/>
        </authorList>
    </citation>
    <scope>NUCLEOTIDE SEQUENCE</scope>
    <source>
        <tissue evidence="2">Blood</tissue>
    </source>
</reference>
<comment type="caution">
    <text evidence="2">The sequence shown here is derived from an EMBL/GenBank/DDBJ whole genome shotgun (WGS) entry which is preliminary data.</text>
</comment>
<name>V8NS40_OPHHA</name>
<proteinExistence type="predicted"/>
<feature type="region of interest" description="Disordered" evidence="1">
    <location>
        <begin position="36"/>
        <end position="85"/>
    </location>
</feature>
<feature type="region of interest" description="Disordered" evidence="1">
    <location>
        <begin position="513"/>
        <end position="550"/>
    </location>
</feature>
<protein>
    <submittedName>
        <fullName evidence="2">Zinc finger protein</fullName>
    </submittedName>
</protein>
<feature type="compositionally biased region" description="Polar residues" evidence="1">
    <location>
        <begin position="513"/>
        <end position="528"/>
    </location>
</feature>
<feature type="region of interest" description="Disordered" evidence="1">
    <location>
        <begin position="119"/>
        <end position="155"/>
    </location>
</feature>
<feature type="compositionally biased region" description="Polar residues" evidence="1">
    <location>
        <begin position="536"/>
        <end position="550"/>
    </location>
</feature>
<feature type="region of interest" description="Disordered" evidence="1">
    <location>
        <begin position="375"/>
        <end position="397"/>
    </location>
</feature>
<accession>V8NS40</accession>
<dbReference type="Proteomes" id="UP000018936">
    <property type="component" value="Unassembled WGS sequence"/>
</dbReference>
<gene>
    <name evidence="2" type="primary">ZNF281</name>
    <name evidence="2" type="ORF">L345_09160</name>
</gene>
<feature type="compositionally biased region" description="Gly residues" evidence="1">
    <location>
        <begin position="74"/>
        <end position="83"/>
    </location>
</feature>
<evidence type="ECO:0000313" key="2">
    <source>
        <dbReference type="EMBL" id="ETE65069.1"/>
    </source>
</evidence>
<sequence>MTFKKEPTGGFPLTATSSTQRNSWGFFHSLVNIKQEKPSDQEEEEQQQQHHHHHHHHHYGGLFGIAGEERHPPLGGGGGGGVEGANQSVIQDLSLFHHLHHHPHRGDLLLGIRSSGEVSAAGSDEHKQDAQAKKVKRPKSESQGNKAKKKPSTSAKALVAGDGEAAMLSPSQKPHVLEIPIVSSSGGLIGTGLEELQKKVPKLIFKKGNRKSADKSFLNFMSPLPDLLGQKQFSGKPSSSLGLVANSSVDAIGLLQAASGKSGQISSNYDDAMQFSKKRRYLQTASSNSAFSINVGHMASQPSVIQSAGVSVMDNETPLSLIDPASLNADIKSCHDKSGIPDEVLQSLLDQYSHKSEGQKEDPFSITEQRVDLQASGEHTEMVQEENLSPSSQAASNDKASMLQEYSKYLQHAFERTTNSTGFAFGPSFQFVSLSSSLHNHTLFPDKQVYTTSPLECGFSQSVTSVLPSALSKPPFGMLLGSQPGFYLSALEATHQQLTPSQELDDLIDSQKSIDTSSGYHSTPQKLNSQKEQKTLETSTSFPIPSQELANQIDPQKDLEHRATYQIETFAQAFGSQFKTGSRVPMTFIANSNGEVDHRVRTSVSDFSGYSNIMSDVSEPCSTRVKTPTSQSYR</sequence>
<feature type="compositionally biased region" description="Basic residues" evidence="1">
    <location>
        <begin position="49"/>
        <end position="59"/>
    </location>
</feature>